<keyword evidence="6 7" id="KW-0030">Aminoacyl-tRNA synthetase</keyword>
<dbReference type="InterPro" id="IPR020058">
    <property type="entry name" value="Glu/Gln-tRNA-synth_Ib_cat-dom"/>
</dbReference>
<feature type="domain" description="Aminoacyl-tRNA synthetase class I anticodon-binding" evidence="9">
    <location>
        <begin position="299"/>
        <end position="432"/>
    </location>
</feature>
<sequence>MGWVTVLKLESERAHIHKEHAEQLLETGHAYRCFCSIDRLRGLAERRRALGLTSEYDRTCASISTAESLSRSLGGESYVIRLRVPETYAPFTDAIYGRIKPGKTTVRHGEPAFEDPILIKQDGLPTYHLANVVDDHLMSITHVIRGIEWLPSTPKHVYMYSAFGWEPPTFCHVGLLQDNQGQKLSKRSGDVHVAEYRAKGYLPEALLNFVALLGWNNRLKSDVLPLEALAENFSIKELTKGNTKVNFGKLDYLQKSYVEAYTTSVDHEARDEFISSMVSGIQTAIATSFPDIPEILRSREYIELILEADRKNYVTPVKFVEEHDYFFYPTPDFDCVEANVYRDKMSGDDVIKGKEAAATFAKAIKRRANRGLEWDDAFIDLILDENWEDKEAQRMVQRSLRYALAGGKSGPGIHKIMMILGEEEVVKRLEEVRWYGRRGLVDDKGRVVMTWKEKKEDAEIDDEEEVVDLIKKNQQMDL</sequence>
<evidence type="ECO:0000256" key="1">
    <source>
        <dbReference type="ARBA" id="ARBA00007894"/>
    </source>
</evidence>
<dbReference type="PANTHER" id="PTHR43311">
    <property type="entry name" value="GLUTAMATE--TRNA LIGASE"/>
    <property type="match status" value="1"/>
</dbReference>
<dbReference type="GO" id="GO:0000049">
    <property type="term" value="F:tRNA binding"/>
    <property type="evidence" value="ECO:0007669"/>
    <property type="project" value="InterPro"/>
</dbReference>
<evidence type="ECO:0000259" key="9">
    <source>
        <dbReference type="Pfam" id="PF19269"/>
    </source>
</evidence>
<keyword evidence="5 7" id="KW-0648">Protein biosynthesis</keyword>
<evidence type="ECO:0000256" key="2">
    <source>
        <dbReference type="ARBA" id="ARBA00022598"/>
    </source>
</evidence>
<dbReference type="GO" id="GO:0005524">
    <property type="term" value="F:ATP binding"/>
    <property type="evidence" value="ECO:0007669"/>
    <property type="project" value="UniProtKB-KW"/>
</dbReference>
<dbReference type="Pfam" id="PF00749">
    <property type="entry name" value="tRNA-synt_1c"/>
    <property type="match status" value="1"/>
</dbReference>
<organism evidence="10 11">
    <name type="scientific">Dactylellina haptotyla (strain CBS 200.50)</name>
    <name type="common">Nematode-trapping fungus</name>
    <name type="synonym">Monacrosporium haptotylum</name>
    <dbReference type="NCBI Taxonomy" id="1284197"/>
    <lineage>
        <taxon>Eukaryota</taxon>
        <taxon>Fungi</taxon>
        <taxon>Dikarya</taxon>
        <taxon>Ascomycota</taxon>
        <taxon>Pezizomycotina</taxon>
        <taxon>Orbiliomycetes</taxon>
        <taxon>Orbiliales</taxon>
        <taxon>Orbiliaceae</taxon>
        <taxon>Dactylellina</taxon>
    </lineage>
</organism>
<evidence type="ECO:0000256" key="5">
    <source>
        <dbReference type="ARBA" id="ARBA00022917"/>
    </source>
</evidence>
<dbReference type="HOGENOM" id="CLU_015768_6_3_1"/>
<evidence type="ECO:0000256" key="7">
    <source>
        <dbReference type="RuleBase" id="RU363037"/>
    </source>
</evidence>
<comment type="caution">
    <text evidence="10">The sequence shown here is derived from an EMBL/GenBank/DDBJ whole genome shotgun (WGS) entry which is preliminary data.</text>
</comment>
<dbReference type="Gene3D" id="1.10.10.350">
    <property type="match status" value="1"/>
</dbReference>
<reference evidence="10 11" key="1">
    <citation type="journal article" date="2013" name="PLoS Genet.">
        <title>Genomic mechanisms accounting for the adaptation to parasitism in nematode-trapping fungi.</title>
        <authorList>
            <person name="Meerupati T."/>
            <person name="Andersson K.M."/>
            <person name="Friman E."/>
            <person name="Kumar D."/>
            <person name="Tunlid A."/>
            <person name="Ahren D."/>
        </authorList>
    </citation>
    <scope>NUCLEOTIDE SEQUENCE [LARGE SCALE GENOMIC DNA]</scope>
    <source>
        <strain evidence="10 11">CBS 200.50</strain>
    </source>
</reference>
<evidence type="ECO:0000313" key="10">
    <source>
        <dbReference type="EMBL" id="EPS42378.1"/>
    </source>
</evidence>
<dbReference type="STRING" id="1284197.S8BSF4"/>
<dbReference type="GO" id="GO:0006424">
    <property type="term" value="P:glutamyl-tRNA aminoacylation"/>
    <property type="evidence" value="ECO:0007669"/>
    <property type="project" value="TreeGrafter"/>
</dbReference>
<dbReference type="EMBL" id="AQGS01000114">
    <property type="protein sequence ID" value="EPS42378.1"/>
    <property type="molecule type" value="Genomic_DNA"/>
</dbReference>
<dbReference type="InterPro" id="IPR020751">
    <property type="entry name" value="aa-tRNA-synth_I_codon-bd_sub2"/>
</dbReference>
<dbReference type="GO" id="GO:0005739">
    <property type="term" value="C:mitochondrion"/>
    <property type="evidence" value="ECO:0007669"/>
    <property type="project" value="EnsemblFungi"/>
</dbReference>
<dbReference type="InterPro" id="IPR008925">
    <property type="entry name" value="aa_tRNA-synth_I_cd-bd_sf"/>
</dbReference>
<protein>
    <submittedName>
        <fullName evidence="10">Uncharacterized protein</fullName>
    </submittedName>
</protein>
<feature type="domain" description="Glutamyl/glutaminyl-tRNA synthetase class Ib catalytic" evidence="8">
    <location>
        <begin position="10"/>
        <end position="251"/>
    </location>
</feature>
<dbReference type="GO" id="GO:0004818">
    <property type="term" value="F:glutamate-tRNA ligase activity"/>
    <property type="evidence" value="ECO:0007669"/>
    <property type="project" value="TreeGrafter"/>
</dbReference>
<dbReference type="OMA" id="EYDRTCA"/>
<keyword evidence="11" id="KW-1185">Reference proteome</keyword>
<dbReference type="GO" id="GO:0032543">
    <property type="term" value="P:mitochondrial translation"/>
    <property type="evidence" value="ECO:0007669"/>
    <property type="project" value="EnsemblFungi"/>
</dbReference>
<reference evidence="11" key="2">
    <citation type="submission" date="2013-04" db="EMBL/GenBank/DDBJ databases">
        <title>Genomic mechanisms accounting for the adaptation to parasitism in nematode-trapping fungi.</title>
        <authorList>
            <person name="Ahren D.G."/>
        </authorList>
    </citation>
    <scope>NUCLEOTIDE SEQUENCE [LARGE SCALE GENOMIC DNA]</scope>
    <source>
        <strain evidence="11">CBS 200.50</strain>
    </source>
</reference>
<dbReference type="PANTHER" id="PTHR43311:SF2">
    <property type="entry name" value="GLUTAMATE--TRNA LIGASE, MITOCHONDRIAL-RELATED"/>
    <property type="match status" value="1"/>
</dbReference>
<dbReference type="InterPro" id="IPR049940">
    <property type="entry name" value="GluQ/Sye"/>
</dbReference>
<dbReference type="Gene3D" id="3.40.50.620">
    <property type="entry name" value="HUPs"/>
    <property type="match status" value="1"/>
</dbReference>
<comment type="similarity">
    <text evidence="1">Belongs to the class-I aminoacyl-tRNA synthetase family. Glutamate--tRNA ligase type 1 subfamily.</text>
</comment>
<keyword evidence="2 7" id="KW-0436">Ligase</keyword>
<evidence type="ECO:0000256" key="6">
    <source>
        <dbReference type="ARBA" id="ARBA00023146"/>
    </source>
</evidence>
<dbReference type="AlphaFoldDB" id="S8BSF4"/>
<evidence type="ECO:0000313" key="11">
    <source>
        <dbReference type="Proteomes" id="UP000015100"/>
    </source>
</evidence>
<evidence type="ECO:0000259" key="8">
    <source>
        <dbReference type="Pfam" id="PF00749"/>
    </source>
</evidence>
<evidence type="ECO:0000256" key="4">
    <source>
        <dbReference type="ARBA" id="ARBA00022840"/>
    </source>
</evidence>
<dbReference type="Pfam" id="PF19269">
    <property type="entry name" value="Anticodon_2"/>
    <property type="match status" value="1"/>
</dbReference>
<name>S8BSF4_DACHA</name>
<gene>
    <name evidence="10" type="ORF">H072_3580</name>
</gene>
<dbReference type="eggNOG" id="KOG1149">
    <property type="taxonomic scope" value="Eukaryota"/>
</dbReference>
<accession>S8BSF4</accession>
<dbReference type="InterPro" id="IPR014729">
    <property type="entry name" value="Rossmann-like_a/b/a_fold"/>
</dbReference>
<dbReference type="InterPro" id="IPR045462">
    <property type="entry name" value="aa-tRNA-synth_I_cd-bd"/>
</dbReference>
<proteinExistence type="inferred from homology"/>
<dbReference type="OrthoDB" id="428822at2759"/>
<dbReference type="SUPFAM" id="SSF48163">
    <property type="entry name" value="An anticodon-binding domain of class I aminoacyl-tRNA synthetases"/>
    <property type="match status" value="1"/>
</dbReference>
<keyword evidence="4 7" id="KW-0067">ATP-binding</keyword>
<dbReference type="SUPFAM" id="SSF52374">
    <property type="entry name" value="Nucleotidylyl transferase"/>
    <property type="match status" value="1"/>
</dbReference>
<evidence type="ECO:0000256" key="3">
    <source>
        <dbReference type="ARBA" id="ARBA00022741"/>
    </source>
</evidence>
<keyword evidence="3 7" id="KW-0547">Nucleotide-binding</keyword>
<dbReference type="Proteomes" id="UP000015100">
    <property type="component" value="Unassembled WGS sequence"/>
</dbReference>